<evidence type="ECO:0000313" key="3">
    <source>
        <dbReference type="Proteomes" id="UP000078597"/>
    </source>
</evidence>
<sequence>MMDKNSEPVGLKTKIDELEKILYKMSFETIENPSNNNDLKDSFYDKLFNEKKVIITEFLNSEKKKSYNHLENIKNNILKKINIINEKNEDIKNQSDILMADRNKNLCCIKNLETKIENIKKIIM</sequence>
<accession>A0A1A8W7B3</accession>
<dbReference type="EMBL" id="LT594633">
    <property type="protein sequence ID" value="SCO94126.1"/>
    <property type="molecule type" value="Genomic_DNA"/>
</dbReference>
<dbReference type="Proteomes" id="UP000219813">
    <property type="component" value="Chromosome 12"/>
</dbReference>
<dbReference type="KEGG" id="pmal:PMUG01_12072400"/>
<evidence type="ECO:0000313" key="4">
    <source>
        <dbReference type="Proteomes" id="UP000219813"/>
    </source>
</evidence>
<reference evidence="2 4" key="3">
    <citation type="submission" date="2016-06" db="EMBL/GenBank/DDBJ databases">
        <authorList>
            <consortium name="Pathogen Informatics"/>
        </authorList>
    </citation>
    <scope>NUCLEOTIDE SEQUENCE [LARGE SCALE GENOMIC DNA]</scope>
</reference>
<gene>
    <name evidence="2" type="primary">PmUG01_12072400</name>
    <name evidence="1" type="ORF">PMALA_024110</name>
    <name evidence="2" type="ORF">PMUG01_12072400</name>
</gene>
<reference evidence="1" key="1">
    <citation type="submission" date="2016-05" db="EMBL/GenBank/DDBJ databases">
        <authorList>
            <person name="Lavstsen T."/>
            <person name="Jespersen J.S."/>
        </authorList>
    </citation>
    <scope>NUCLEOTIDE SEQUENCE [LARGE SCALE GENOMIC DNA]</scope>
</reference>
<keyword evidence="4" id="KW-1185">Reference proteome</keyword>
<dbReference type="OrthoDB" id="377126at2759"/>
<dbReference type="AlphaFoldDB" id="A0A1A8W7B3"/>
<dbReference type="EMBL" id="FLQW01001294">
    <property type="protein sequence ID" value="SBS88884.1"/>
    <property type="molecule type" value="Genomic_DNA"/>
</dbReference>
<dbReference type="VEuPathDB" id="PlasmoDB:PmUG01_12072400"/>
<dbReference type="GeneID" id="39870712"/>
<organism evidence="1 3">
    <name type="scientific">Plasmodium malariae</name>
    <dbReference type="NCBI Taxonomy" id="5858"/>
    <lineage>
        <taxon>Eukaryota</taxon>
        <taxon>Sar</taxon>
        <taxon>Alveolata</taxon>
        <taxon>Apicomplexa</taxon>
        <taxon>Aconoidasida</taxon>
        <taxon>Haemosporida</taxon>
        <taxon>Plasmodiidae</taxon>
        <taxon>Plasmodium</taxon>
        <taxon>Plasmodium (Plasmodium)</taxon>
    </lineage>
</organism>
<evidence type="ECO:0000313" key="1">
    <source>
        <dbReference type="EMBL" id="SBS88884.1"/>
    </source>
</evidence>
<dbReference type="RefSeq" id="XP_028863402.1">
    <property type="nucleotide sequence ID" value="XM_029006965.1"/>
</dbReference>
<protein>
    <submittedName>
        <fullName evidence="1">Uncharacterized protein</fullName>
    </submittedName>
</protein>
<evidence type="ECO:0000313" key="2">
    <source>
        <dbReference type="EMBL" id="SCO94126.1"/>
    </source>
</evidence>
<proteinExistence type="predicted"/>
<reference evidence="3" key="2">
    <citation type="submission" date="2016-05" db="EMBL/GenBank/DDBJ databases">
        <authorList>
            <person name="Naeem Raeece"/>
        </authorList>
    </citation>
    <scope>NUCLEOTIDE SEQUENCE [LARGE SCALE GENOMIC DNA]</scope>
</reference>
<name>A0A1A8W7B3_PLAMA</name>
<dbReference type="Proteomes" id="UP000078597">
    <property type="component" value="Unassembled WGS sequence"/>
</dbReference>